<evidence type="ECO:0000313" key="5">
    <source>
        <dbReference type="Proteomes" id="UP000282483"/>
    </source>
</evidence>
<dbReference type="SMART" id="SM00248">
    <property type="entry name" value="ANK"/>
    <property type="match status" value="2"/>
</dbReference>
<gene>
    <name evidence="4" type="ORF">RVIR1_14160</name>
</gene>
<dbReference type="PROSITE" id="PS50088">
    <property type="entry name" value="ANK_REPEAT"/>
    <property type="match status" value="1"/>
</dbReference>
<sequence>MLQPGFKDQLVEFNKKAQVSINSKESEKFSLLIEYAAKIFEKDKKDVSAEDVHLACLDIIVFLQVLGVTQAPNENNLTLLNTKQYIDQDNKEIESFLSSDLIEKQGGRHLVAKFPGIFSTKGLVDYLNTIPDPEKKYFPIKLSSTSHTLLLIRGDSMSEKWIIEDHGAQLVFSSEEEQQLAYAVFCMFGCLPSEDHLTMSVEVYRLGNHANDYNPFPNHEEAKKGFLDKRDKKLPMEKSFIKKILIFIKLIFQRLGFHISAQSADDKDIINPLSDSDGNKLLGQAIVSNCVDAVKALMVGRDLDSAINENGDTALYIAASKGRADIVEELLVLGCNPNAKNKQGYTPLCAAVRRGDINILTVTRQCRWCSK</sequence>
<keyword evidence="5" id="KW-1185">Reference proteome</keyword>
<dbReference type="PANTHER" id="PTHR24198">
    <property type="entry name" value="ANKYRIN REPEAT AND PROTEIN KINASE DOMAIN-CONTAINING PROTEIN"/>
    <property type="match status" value="1"/>
</dbReference>
<dbReference type="PANTHER" id="PTHR24198:SF165">
    <property type="entry name" value="ANKYRIN REPEAT-CONTAINING PROTEIN-RELATED"/>
    <property type="match status" value="1"/>
</dbReference>
<dbReference type="Pfam" id="PF12796">
    <property type="entry name" value="Ank_2"/>
    <property type="match status" value="1"/>
</dbReference>
<dbReference type="EMBL" id="AP018005">
    <property type="protein sequence ID" value="BBB15861.1"/>
    <property type="molecule type" value="Genomic_DNA"/>
</dbReference>
<name>A0A2Z5UXG7_9COXI</name>
<dbReference type="SUPFAM" id="SSF48403">
    <property type="entry name" value="Ankyrin repeat"/>
    <property type="match status" value="1"/>
</dbReference>
<evidence type="ECO:0000256" key="2">
    <source>
        <dbReference type="ARBA" id="ARBA00023043"/>
    </source>
</evidence>
<dbReference type="InterPro" id="IPR036770">
    <property type="entry name" value="Ankyrin_rpt-contain_sf"/>
</dbReference>
<proteinExistence type="predicted"/>
<dbReference type="Gene3D" id="1.25.40.20">
    <property type="entry name" value="Ankyrin repeat-containing domain"/>
    <property type="match status" value="1"/>
</dbReference>
<protein>
    <submittedName>
        <fullName evidence="4">Ankyrin repeat domain protein</fullName>
    </submittedName>
</protein>
<reference evidence="4 5" key="1">
    <citation type="submission" date="2017-03" db="EMBL/GenBank/DDBJ databases">
        <title>The genome sequence of Candidatus Rickettsiella viridis.</title>
        <authorList>
            <person name="Nikoh N."/>
            <person name="Tsuchida T."/>
            <person name="Yamaguchi K."/>
            <person name="Maeda T."/>
            <person name="Shigenobu S."/>
            <person name="Fukatsu T."/>
        </authorList>
    </citation>
    <scope>NUCLEOTIDE SEQUENCE [LARGE SCALE GENOMIC DNA]</scope>
    <source>
        <strain evidence="4 5">Ap-RA04</strain>
    </source>
</reference>
<feature type="repeat" description="ANK" evidence="3">
    <location>
        <begin position="310"/>
        <end position="342"/>
    </location>
</feature>
<organism evidence="4 5">
    <name type="scientific">Candidatus Rickettsiella viridis</name>
    <dbReference type="NCBI Taxonomy" id="676208"/>
    <lineage>
        <taxon>Bacteria</taxon>
        <taxon>Pseudomonadati</taxon>
        <taxon>Pseudomonadota</taxon>
        <taxon>Gammaproteobacteria</taxon>
        <taxon>Legionellales</taxon>
        <taxon>Coxiellaceae</taxon>
        <taxon>Rickettsiella</taxon>
    </lineage>
</organism>
<dbReference type="PROSITE" id="PS50297">
    <property type="entry name" value="ANK_REP_REGION"/>
    <property type="match status" value="1"/>
</dbReference>
<dbReference type="KEGG" id="rvi:RVIR1_14160"/>
<keyword evidence="1" id="KW-0677">Repeat</keyword>
<dbReference type="AlphaFoldDB" id="A0A2Z5UXG7"/>
<keyword evidence="2 3" id="KW-0040">ANK repeat</keyword>
<evidence type="ECO:0000256" key="1">
    <source>
        <dbReference type="ARBA" id="ARBA00022737"/>
    </source>
</evidence>
<accession>A0A2Z5UXG7</accession>
<dbReference type="InterPro" id="IPR002110">
    <property type="entry name" value="Ankyrin_rpt"/>
</dbReference>
<dbReference type="RefSeq" id="WP_172594004.1">
    <property type="nucleotide sequence ID" value="NZ_AP018005.1"/>
</dbReference>
<evidence type="ECO:0000256" key="3">
    <source>
        <dbReference type="PROSITE-ProRule" id="PRU00023"/>
    </source>
</evidence>
<evidence type="ECO:0000313" key="4">
    <source>
        <dbReference type="EMBL" id="BBB15861.1"/>
    </source>
</evidence>
<dbReference type="Proteomes" id="UP000282483">
    <property type="component" value="Chromosome"/>
</dbReference>